<evidence type="ECO:0000313" key="2">
    <source>
        <dbReference type="EMBL" id="UQC88136.1"/>
    </source>
</evidence>
<feature type="region of interest" description="Disordered" evidence="1">
    <location>
        <begin position="750"/>
        <end position="813"/>
    </location>
</feature>
<name>A0A9Q8T4Q7_9PEZI</name>
<protein>
    <submittedName>
        <fullName evidence="2">Uncharacterized protein</fullName>
    </submittedName>
</protein>
<sequence>MSPGPANSQLDMLDANARPVLLSPYLRRSTSPWASLPQTRQGREDSWCRQGMRSRAETGREHCVAPACSGSGGSHLYPPHPAKVPAPTSTALPLTTDYRPNTLRPRKSEDRDPQRHLSTLAESIDVPQASTWSTSSGLDMRRNSEPGSSSLDLANIPQVTSCNPSTHTRIAVHPSLAQPVPPTLAHKSPYTKTQANNVPGPHIEPLLPTTTSDRAAIAAGAGTQEPSLAFRARNNRWDAADTHRTEGNSQSATATQALALDHKHGNLSSILKSPLCRNRLSPPDIMSGIQYPTSGWTIEFEVQPWRQRLLHFHAPVVYLPLFLCTSHPLSESESPSPSPGPRQSEAIAKPNGHFSSVHKRTRLQRDPTYHPSNAVFPPKVPVCTYSCQTGYCQGHFDDVRPPPSHTYIPRLFDEPSRPSSRIRSGPHPQRYPASMMTIFPPVALACLGHVRALSPPERPEIVGHSRNTNSSTSAGHLQLESLSLADKLRGDGGLCFGITDNRNNIITGIYGTQSPRPDKSATDINVIEISRISNFFLRTPYGDINRSGKPMSNIPSRRKRSNISEPGLGMGVGQNERKCLTSHLSPPARRTHPGQVIKKLAVFPSFWVVTASKETEGVPGCKSQADWPNAPYDPRSPMQVGGADVLLPLSMPPCEVPRDLATVSLPPKSQTERPFEPHTHAPLHLGSQLSPLAFWRLITRLFRLTQYIDVVLNVSWRRKTRLGVLEKPCSHTPGLAEDLIFSLRSRPLYNPNHQTYHHHHHQQQKQQQSPTTCSLQPAHPTAVPQTLHGWVSTPRPRQKRSRPKQPRSDKRDTKPHLQMLVLVSFPKLARPSSVVIYPIRQSGKEDDGAARVHVDTYANPGFFLSPPSFLGPLPHPCFSPGNLHYLLFTSILSKFPKLQGLTPQIVFFFVIVHTPFPPLIVELHDGFQFWIVRSDLFLFIVPEPLDPLREIAWHSPIVSNRVVAGGVLPPFWNVPPGTATGRPVVRSLSSQPYFSVLRCNVWSVGASDSCQFPPSELNVVSSRSLPGRTGSSSWGIVGTETAMFCDAVVGLHRAVKHRTKPLQGLVCVHMEQKSWGKWRERESMLGR</sequence>
<feature type="region of interest" description="Disordered" evidence="1">
    <location>
        <begin position="76"/>
        <end position="166"/>
    </location>
</feature>
<feature type="compositionally biased region" description="Basic residues" evidence="1">
    <location>
        <begin position="796"/>
        <end position="805"/>
    </location>
</feature>
<reference evidence="2" key="1">
    <citation type="journal article" date="2021" name="Mol. Plant Microbe Interact.">
        <title>Complete Genome Sequence of the Plant-Pathogenic Fungus Colletotrichum lupini.</title>
        <authorList>
            <person name="Baroncelli R."/>
            <person name="Pensec F."/>
            <person name="Da Lio D."/>
            <person name="Boufleur T."/>
            <person name="Vicente I."/>
            <person name="Sarrocco S."/>
            <person name="Picot A."/>
            <person name="Baraldi E."/>
            <person name="Sukno S."/>
            <person name="Thon M."/>
            <person name="Le Floch G."/>
        </authorList>
    </citation>
    <scope>NUCLEOTIDE SEQUENCE</scope>
    <source>
        <strain evidence="2">IMI 504893</strain>
    </source>
</reference>
<dbReference type="Proteomes" id="UP000830671">
    <property type="component" value="Chromosome 7"/>
</dbReference>
<dbReference type="GeneID" id="73347606"/>
<feature type="region of interest" description="Disordered" evidence="1">
    <location>
        <begin position="32"/>
        <end position="61"/>
    </location>
</feature>
<dbReference type="EMBL" id="CP019479">
    <property type="protein sequence ID" value="UQC88136.1"/>
    <property type="molecule type" value="Genomic_DNA"/>
</dbReference>
<feature type="compositionally biased region" description="Low complexity" evidence="1">
    <location>
        <begin position="85"/>
        <end position="96"/>
    </location>
</feature>
<keyword evidence="3" id="KW-1185">Reference proteome</keyword>
<feature type="compositionally biased region" description="Polar residues" evidence="1">
    <location>
        <begin position="128"/>
        <end position="137"/>
    </location>
</feature>
<feature type="compositionally biased region" description="Polar residues" evidence="1">
    <location>
        <begin position="145"/>
        <end position="166"/>
    </location>
</feature>
<accession>A0A9Q8T4Q7</accession>
<feature type="compositionally biased region" description="Basic and acidic residues" evidence="1">
    <location>
        <begin position="106"/>
        <end position="115"/>
    </location>
</feature>
<feature type="compositionally biased region" description="Low complexity" evidence="1">
    <location>
        <begin position="330"/>
        <end position="345"/>
    </location>
</feature>
<feature type="region of interest" description="Disordered" evidence="1">
    <location>
        <begin position="330"/>
        <end position="372"/>
    </location>
</feature>
<dbReference type="AlphaFoldDB" id="A0A9Q8T4Q7"/>
<organism evidence="2 3">
    <name type="scientific">Colletotrichum lupini</name>
    <dbReference type="NCBI Taxonomy" id="145971"/>
    <lineage>
        <taxon>Eukaryota</taxon>
        <taxon>Fungi</taxon>
        <taxon>Dikarya</taxon>
        <taxon>Ascomycota</taxon>
        <taxon>Pezizomycotina</taxon>
        <taxon>Sordariomycetes</taxon>
        <taxon>Hypocreomycetidae</taxon>
        <taxon>Glomerellales</taxon>
        <taxon>Glomerellaceae</taxon>
        <taxon>Colletotrichum</taxon>
        <taxon>Colletotrichum acutatum species complex</taxon>
    </lineage>
</organism>
<feature type="region of interest" description="Disordered" evidence="1">
    <location>
        <begin position="546"/>
        <end position="572"/>
    </location>
</feature>
<evidence type="ECO:0000313" key="3">
    <source>
        <dbReference type="Proteomes" id="UP000830671"/>
    </source>
</evidence>
<gene>
    <name evidence="2" type="ORF">CLUP02_13658</name>
</gene>
<dbReference type="KEGG" id="clup:CLUP02_13658"/>
<evidence type="ECO:0000256" key="1">
    <source>
        <dbReference type="SAM" id="MobiDB-lite"/>
    </source>
</evidence>
<proteinExistence type="predicted"/>
<dbReference type="RefSeq" id="XP_049149742.1">
    <property type="nucleotide sequence ID" value="XM_049292596.1"/>
</dbReference>